<evidence type="ECO:0000256" key="2">
    <source>
        <dbReference type="ARBA" id="ARBA00005096"/>
    </source>
</evidence>
<evidence type="ECO:0000256" key="1">
    <source>
        <dbReference type="ARBA" id="ARBA00001929"/>
    </source>
</evidence>
<dbReference type="InterPro" id="IPR052034">
    <property type="entry name" value="NasD-like"/>
</dbReference>
<dbReference type="GO" id="GO:0051536">
    <property type="term" value="F:iron-sulfur cluster binding"/>
    <property type="evidence" value="ECO:0007669"/>
    <property type="project" value="UniProtKB-KW"/>
</dbReference>
<dbReference type="EMBL" id="BBMN01000005">
    <property type="protein sequence ID" value="GAL04744.1"/>
    <property type="molecule type" value="Genomic_DNA"/>
</dbReference>
<accession>A0A090QSD1</accession>
<protein>
    <submittedName>
        <fullName evidence="9">Nitrite reductase [NAD(P)H] large subunit</fullName>
        <ecNumber evidence="9">1.7.1.4</ecNumber>
    </submittedName>
</protein>
<evidence type="ECO:0000256" key="7">
    <source>
        <dbReference type="ARBA" id="ARBA00023014"/>
    </source>
</evidence>
<keyword evidence="4" id="KW-0479">Metal-binding</keyword>
<evidence type="ECO:0000259" key="8">
    <source>
        <dbReference type="Pfam" id="PF07992"/>
    </source>
</evidence>
<dbReference type="PANTHER" id="PTHR43809">
    <property type="entry name" value="NITRITE REDUCTASE (NADH) LARGE SUBUNIT"/>
    <property type="match status" value="1"/>
</dbReference>
<dbReference type="GO" id="GO:0008942">
    <property type="term" value="F:nitrite reductase [NAD(P)H] activity"/>
    <property type="evidence" value="ECO:0007669"/>
    <property type="project" value="UniProtKB-EC"/>
</dbReference>
<keyword evidence="7" id="KW-0411">Iron-sulfur</keyword>
<keyword evidence="6" id="KW-0408">Iron</keyword>
<sequence>MADGKTYQQQGVTYYLNERVVEIDHTHQQVVAASGLRVCYDKLVLATGSYPFVPPIPGGDQPHCHVYRTIDDLDAIDASGQCSDVGVVIGGGLLGLEAANALTAMGLTTHVVEFAPRLMAVQLDDGGGERLAQKITALGVHVHTDKATTAIESGQHCRYRMQFADGSHLETDMIVFSAGIRPNDQLAREAGMAVGERGGIAIDDYCQTSLANVYAIGECASWQGQIFGWWRRVIRWQKCWPNTSSRCLSQVAMSLNSHQALRGLLVQI</sequence>
<dbReference type="InterPro" id="IPR036188">
    <property type="entry name" value="FAD/NAD-bd_sf"/>
</dbReference>
<dbReference type="SUPFAM" id="SSF51905">
    <property type="entry name" value="FAD/NAD(P)-binding domain"/>
    <property type="match status" value="1"/>
</dbReference>
<evidence type="ECO:0000256" key="5">
    <source>
        <dbReference type="ARBA" id="ARBA00023002"/>
    </source>
</evidence>
<keyword evidence="3" id="KW-0349">Heme</keyword>
<dbReference type="Proteomes" id="UP000029227">
    <property type="component" value="Unassembled WGS sequence"/>
</dbReference>
<dbReference type="PANTHER" id="PTHR43809:SF1">
    <property type="entry name" value="NITRITE REDUCTASE (NADH) LARGE SUBUNIT"/>
    <property type="match status" value="1"/>
</dbReference>
<dbReference type="PRINTS" id="PR00368">
    <property type="entry name" value="FADPNR"/>
</dbReference>
<name>A0A090QSD1_9GAMM</name>
<feature type="domain" description="FAD/NAD(P)-binding" evidence="8">
    <location>
        <begin position="8"/>
        <end position="226"/>
    </location>
</feature>
<dbReference type="FunFam" id="3.50.50.60:FF:000033">
    <property type="entry name" value="Nitrite reductase [NAD(P)H], large subunit"/>
    <property type="match status" value="1"/>
</dbReference>
<comment type="cofactor">
    <cofactor evidence="1">
        <name>siroheme</name>
        <dbReference type="ChEBI" id="CHEBI:60052"/>
    </cofactor>
</comment>
<keyword evidence="5 9" id="KW-0560">Oxidoreductase</keyword>
<evidence type="ECO:0000313" key="10">
    <source>
        <dbReference type="Proteomes" id="UP000029227"/>
    </source>
</evidence>
<reference evidence="9 10" key="1">
    <citation type="journal article" date="2014" name="Genome Announc.">
        <title>Draft Genome Sequences of Two Vibrionaceae Species, Vibrio ponticus C121 and Photobacterium aphoticum C119, Isolated as Coral Reef Microbiota.</title>
        <authorList>
            <person name="Al-saari N."/>
            <person name="Meirelles P.M."/>
            <person name="Mino S."/>
            <person name="Suda W."/>
            <person name="Oshima K."/>
            <person name="Hattori M."/>
            <person name="Ohkuma M."/>
            <person name="Thompson F.L."/>
            <person name="Gomez-Gil B."/>
            <person name="Sawabe T."/>
            <person name="Sawabe T."/>
        </authorList>
    </citation>
    <scope>NUCLEOTIDE SEQUENCE [LARGE SCALE GENOMIC DNA]</scope>
    <source>
        <strain evidence="9 10">JCM 19237</strain>
    </source>
</reference>
<gene>
    <name evidence="9" type="ORF">JCM19237_4110</name>
</gene>
<proteinExistence type="predicted"/>
<dbReference type="EC" id="1.7.1.4" evidence="9"/>
<evidence type="ECO:0000313" key="9">
    <source>
        <dbReference type="EMBL" id="GAL04744.1"/>
    </source>
</evidence>
<dbReference type="eggNOG" id="COG1251">
    <property type="taxonomic scope" value="Bacteria"/>
</dbReference>
<evidence type="ECO:0000256" key="4">
    <source>
        <dbReference type="ARBA" id="ARBA00022723"/>
    </source>
</evidence>
<dbReference type="AlphaFoldDB" id="A0A090QSD1"/>
<dbReference type="Pfam" id="PF07992">
    <property type="entry name" value="Pyr_redox_2"/>
    <property type="match status" value="1"/>
</dbReference>
<dbReference type="GO" id="GO:0046872">
    <property type="term" value="F:metal ion binding"/>
    <property type="evidence" value="ECO:0007669"/>
    <property type="project" value="UniProtKB-KW"/>
</dbReference>
<dbReference type="Gene3D" id="3.50.50.60">
    <property type="entry name" value="FAD/NAD(P)-binding domain"/>
    <property type="match status" value="2"/>
</dbReference>
<evidence type="ECO:0000256" key="3">
    <source>
        <dbReference type="ARBA" id="ARBA00022617"/>
    </source>
</evidence>
<organism evidence="9 10">
    <name type="scientific">Photobacterium aphoticum</name>
    <dbReference type="NCBI Taxonomy" id="754436"/>
    <lineage>
        <taxon>Bacteria</taxon>
        <taxon>Pseudomonadati</taxon>
        <taxon>Pseudomonadota</taxon>
        <taxon>Gammaproteobacteria</taxon>
        <taxon>Vibrionales</taxon>
        <taxon>Vibrionaceae</taxon>
        <taxon>Photobacterium</taxon>
    </lineage>
</organism>
<dbReference type="STRING" id="754436.JCM19237_4110"/>
<dbReference type="InterPro" id="IPR023753">
    <property type="entry name" value="FAD/NAD-binding_dom"/>
</dbReference>
<comment type="pathway">
    <text evidence="2">Nitrogen metabolism; nitrate reduction (assimilation).</text>
</comment>
<dbReference type="PRINTS" id="PR00411">
    <property type="entry name" value="PNDRDTASEI"/>
</dbReference>
<comment type="caution">
    <text evidence="9">The sequence shown here is derived from an EMBL/GenBank/DDBJ whole genome shotgun (WGS) entry which is preliminary data.</text>
</comment>
<evidence type="ECO:0000256" key="6">
    <source>
        <dbReference type="ARBA" id="ARBA00023004"/>
    </source>
</evidence>